<dbReference type="AlphaFoldDB" id="A0A847RZM2"/>
<evidence type="ECO:0000313" key="2">
    <source>
        <dbReference type="Proteomes" id="UP000570474"/>
    </source>
</evidence>
<accession>A0A847RZM2</accession>
<dbReference type="GO" id="GO:0005737">
    <property type="term" value="C:cytoplasm"/>
    <property type="evidence" value="ECO:0007669"/>
    <property type="project" value="TreeGrafter"/>
</dbReference>
<dbReference type="Proteomes" id="UP000570474">
    <property type="component" value="Unassembled WGS sequence"/>
</dbReference>
<sequence>MDQPFQKISILSCGWLGKPLAIALQQRGYAVKGARTSAEGVKELQEAGIDGHIVVLRDGLPQAPETFWDADVLVINVPPRNRERGVQAHIEEIKGLREKLEATGIKKVLFVSSTSVYADVDGIVTETDMGMPEAPNGAALREVEQLLLQSPAFRTTVLRFGGLIGYDRVPTAAVLQSQRRNNDAPMNVIHRDDCVAIICQLIEKEIWGEIFNACAGGHPTRYQYYSVAAKAFGLELPEKQPSGQQSAKIVSSEKLKQWLGYKFIYDDPLTIFDTPAAGER</sequence>
<gene>
    <name evidence="1" type="ORF">HGH92_29940</name>
</gene>
<dbReference type="EMBL" id="JABAIA010000004">
    <property type="protein sequence ID" value="NLR68562.1"/>
    <property type="molecule type" value="Genomic_DNA"/>
</dbReference>
<dbReference type="RefSeq" id="WP_168874529.1">
    <property type="nucleotide sequence ID" value="NZ_JABAIA010000004.1"/>
</dbReference>
<dbReference type="InterPro" id="IPR036291">
    <property type="entry name" value="NAD(P)-bd_dom_sf"/>
</dbReference>
<dbReference type="SUPFAM" id="SSF51735">
    <property type="entry name" value="NAD(P)-binding Rossmann-fold domains"/>
    <property type="match status" value="1"/>
</dbReference>
<reference evidence="1 2" key="1">
    <citation type="submission" date="2020-04" db="EMBL/GenBank/DDBJ databases">
        <authorList>
            <person name="Yin C."/>
        </authorList>
    </citation>
    <scope>NUCLEOTIDE SEQUENCE [LARGE SCALE GENOMIC DNA]</scope>
    <source>
        <strain evidence="1 2">Ae27</strain>
    </source>
</reference>
<evidence type="ECO:0000313" key="1">
    <source>
        <dbReference type="EMBL" id="NLR68562.1"/>
    </source>
</evidence>
<name>A0A847RZM2_9BACT</name>
<dbReference type="PANTHER" id="PTHR48079:SF6">
    <property type="entry name" value="NAD(P)-BINDING DOMAIN-CONTAINING PROTEIN-RELATED"/>
    <property type="match status" value="1"/>
</dbReference>
<protein>
    <submittedName>
        <fullName evidence="1">SDR family oxidoreductase</fullName>
    </submittedName>
</protein>
<comment type="caution">
    <text evidence="1">The sequence shown here is derived from an EMBL/GenBank/DDBJ whole genome shotgun (WGS) entry which is preliminary data.</text>
</comment>
<organism evidence="1 2">
    <name type="scientific">Chitinophaga varians</name>
    <dbReference type="NCBI Taxonomy" id="2202339"/>
    <lineage>
        <taxon>Bacteria</taxon>
        <taxon>Pseudomonadati</taxon>
        <taxon>Bacteroidota</taxon>
        <taxon>Chitinophagia</taxon>
        <taxon>Chitinophagales</taxon>
        <taxon>Chitinophagaceae</taxon>
        <taxon>Chitinophaga</taxon>
    </lineage>
</organism>
<dbReference type="GO" id="GO:0004029">
    <property type="term" value="F:aldehyde dehydrogenase (NAD+) activity"/>
    <property type="evidence" value="ECO:0007669"/>
    <property type="project" value="TreeGrafter"/>
</dbReference>
<dbReference type="Gene3D" id="3.40.50.720">
    <property type="entry name" value="NAD(P)-binding Rossmann-like Domain"/>
    <property type="match status" value="1"/>
</dbReference>
<keyword evidence="2" id="KW-1185">Reference proteome</keyword>
<dbReference type="CDD" id="cd05266">
    <property type="entry name" value="SDR_a4"/>
    <property type="match status" value="1"/>
</dbReference>
<dbReference type="PANTHER" id="PTHR48079">
    <property type="entry name" value="PROTEIN YEEZ"/>
    <property type="match status" value="1"/>
</dbReference>
<dbReference type="InterPro" id="IPR051783">
    <property type="entry name" value="NAD(P)-dependent_oxidoreduct"/>
</dbReference>
<proteinExistence type="predicted"/>